<dbReference type="EMBL" id="JAKLJA010000026">
    <property type="protein sequence ID" value="MCG5076630.1"/>
    <property type="molecule type" value="Genomic_DNA"/>
</dbReference>
<dbReference type="InterPro" id="IPR048851">
    <property type="entry name" value="PaaA2_dom"/>
</dbReference>
<feature type="domain" description="Stability determinant" evidence="1">
    <location>
        <begin position="16"/>
        <end position="48"/>
    </location>
</feature>
<dbReference type="Proteomes" id="UP001139308">
    <property type="component" value="Unassembled WGS sequence"/>
</dbReference>
<evidence type="ECO:0000313" key="3">
    <source>
        <dbReference type="Proteomes" id="UP001139308"/>
    </source>
</evidence>
<proteinExistence type="predicted"/>
<evidence type="ECO:0000259" key="1">
    <source>
        <dbReference type="Pfam" id="PF21217"/>
    </source>
</evidence>
<protein>
    <submittedName>
        <fullName evidence="2">Stability determinant</fullName>
    </submittedName>
</protein>
<dbReference type="Pfam" id="PF21217">
    <property type="entry name" value="PaaA2"/>
    <property type="match status" value="1"/>
</dbReference>
<comment type="caution">
    <text evidence="2">The sequence shown here is derived from an EMBL/GenBank/DDBJ whole genome shotgun (WGS) entry which is preliminary data.</text>
</comment>
<organism evidence="2 3">
    <name type="scientific">Paraburkholderia tagetis</name>
    <dbReference type="NCBI Taxonomy" id="2913261"/>
    <lineage>
        <taxon>Bacteria</taxon>
        <taxon>Pseudomonadati</taxon>
        <taxon>Pseudomonadota</taxon>
        <taxon>Betaproteobacteria</taxon>
        <taxon>Burkholderiales</taxon>
        <taxon>Burkholderiaceae</taxon>
        <taxon>Paraburkholderia</taxon>
    </lineage>
</organism>
<evidence type="ECO:0000313" key="2">
    <source>
        <dbReference type="EMBL" id="MCG5076630.1"/>
    </source>
</evidence>
<name>A0A9X1UHM0_9BURK</name>
<sequence length="65" mass="7271">MSKPLDPIVSEFQTEEAAAAHDRWFRARVQTSLDDPRPGVPHDQVMAEAEAIIAEAEQRQRAKTA</sequence>
<keyword evidence="3" id="KW-1185">Reference proteome</keyword>
<reference evidence="2" key="1">
    <citation type="submission" date="2022-01" db="EMBL/GenBank/DDBJ databases">
        <title>Genome sequence and assembly of Parabukholderia sp. RG36.</title>
        <authorList>
            <person name="Chhetri G."/>
        </authorList>
    </citation>
    <scope>NUCLEOTIDE SEQUENCE</scope>
    <source>
        <strain evidence="2">RG36</strain>
    </source>
</reference>
<dbReference type="AlphaFoldDB" id="A0A9X1UHM0"/>
<dbReference type="Gene3D" id="6.20.450.20">
    <property type="match status" value="1"/>
</dbReference>
<gene>
    <name evidence="2" type="ORF">L5014_25270</name>
</gene>
<accession>A0A9X1UHM0</accession>